<accession>A0ABT2K5G6</accession>
<dbReference type="InterPro" id="IPR047640">
    <property type="entry name" value="RpiR-like"/>
</dbReference>
<dbReference type="Gene3D" id="3.40.50.10490">
    <property type="entry name" value="Glucose-6-phosphate isomerase like protein, domain 1"/>
    <property type="match status" value="1"/>
</dbReference>
<evidence type="ECO:0000259" key="1">
    <source>
        <dbReference type="PROSITE" id="PS51071"/>
    </source>
</evidence>
<evidence type="ECO:0000259" key="2">
    <source>
        <dbReference type="PROSITE" id="PS51464"/>
    </source>
</evidence>
<dbReference type="SUPFAM" id="SSF46689">
    <property type="entry name" value="Homeodomain-like"/>
    <property type="match status" value="1"/>
</dbReference>
<proteinExistence type="predicted"/>
<dbReference type="InterPro" id="IPR000281">
    <property type="entry name" value="HTH_RpiR"/>
</dbReference>
<dbReference type="RefSeq" id="WP_260275511.1">
    <property type="nucleotide sequence ID" value="NZ_JANAVZ010000001.1"/>
</dbReference>
<dbReference type="Proteomes" id="UP001320702">
    <property type="component" value="Unassembled WGS sequence"/>
</dbReference>
<comment type="caution">
    <text evidence="3">The sequence shown here is derived from an EMBL/GenBank/DDBJ whole genome shotgun (WGS) entry which is preliminary data.</text>
</comment>
<dbReference type="InterPro" id="IPR036388">
    <property type="entry name" value="WH-like_DNA-bd_sf"/>
</dbReference>
<gene>
    <name evidence="3" type="ORF">MU516_01940</name>
</gene>
<feature type="domain" description="SIS" evidence="2">
    <location>
        <begin position="135"/>
        <end position="271"/>
    </location>
</feature>
<dbReference type="Pfam" id="PF01418">
    <property type="entry name" value="HTH_6"/>
    <property type="match status" value="1"/>
</dbReference>
<name>A0ABT2K5G6_9RHOB</name>
<protein>
    <submittedName>
        <fullName evidence="3">MurR/RpiR family transcriptional regulator</fullName>
    </submittedName>
</protein>
<feature type="domain" description="HTH rpiR-type" evidence="1">
    <location>
        <begin position="10"/>
        <end position="86"/>
    </location>
</feature>
<dbReference type="PANTHER" id="PTHR30514:SF18">
    <property type="entry name" value="RPIR-FAMILY TRANSCRIPTIONAL REGULATOR"/>
    <property type="match status" value="1"/>
</dbReference>
<dbReference type="PANTHER" id="PTHR30514">
    <property type="entry name" value="GLUCOKINASE"/>
    <property type="match status" value="1"/>
</dbReference>
<dbReference type="SUPFAM" id="SSF53697">
    <property type="entry name" value="SIS domain"/>
    <property type="match status" value="1"/>
</dbReference>
<evidence type="ECO:0000313" key="3">
    <source>
        <dbReference type="EMBL" id="MCT4331626.1"/>
    </source>
</evidence>
<evidence type="ECO:0000313" key="4">
    <source>
        <dbReference type="Proteomes" id="UP001320702"/>
    </source>
</evidence>
<organism evidence="3 4">
    <name type="scientific">Paracoccus maritimus</name>
    <dbReference type="NCBI Taxonomy" id="2933292"/>
    <lineage>
        <taxon>Bacteria</taxon>
        <taxon>Pseudomonadati</taxon>
        <taxon>Pseudomonadota</taxon>
        <taxon>Alphaproteobacteria</taxon>
        <taxon>Rhodobacterales</taxon>
        <taxon>Paracoccaceae</taxon>
        <taxon>Paracoccus</taxon>
    </lineage>
</organism>
<sequence>MKDGAPHSTDEFIARIQQMHASLPRRLRQCAEYAARQQARMAQATVAEFARGAGVPASAVVRFSQAMGFSGYAQMRDLFRSPFELPRSDYAARLEQLSQYGDSRPAGLLATFAEAGRMSLERMIASVDSSDFDRAAGILSRAAVVHVVGHGRCFAAAAHTAYILERVEVPALLHGAFGQISGAASVREGDAVLVVSFSPAMPETLAFCADLRGCGAEIVAIADPGVAARLGRGVLSLNLVEVEAAGFRPMVATATLALALAAAAGGLRAHAGRSD</sequence>
<dbReference type="Gene3D" id="1.10.10.10">
    <property type="entry name" value="Winged helix-like DNA-binding domain superfamily/Winged helix DNA-binding domain"/>
    <property type="match status" value="1"/>
</dbReference>
<dbReference type="InterPro" id="IPR046348">
    <property type="entry name" value="SIS_dom_sf"/>
</dbReference>
<dbReference type="InterPro" id="IPR001347">
    <property type="entry name" value="SIS_dom"/>
</dbReference>
<dbReference type="PROSITE" id="PS51071">
    <property type="entry name" value="HTH_RPIR"/>
    <property type="match status" value="1"/>
</dbReference>
<dbReference type="InterPro" id="IPR009057">
    <property type="entry name" value="Homeodomain-like_sf"/>
</dbReference>
<dbReference type="PROSITE" id="PS51464">
    <property type="entry name" value="SIS"/>
    <property type="match status" value="1"/>
</dbReference>
<dbReference type="EMBL" id="JANAVZ010000001">
    <property type="protein sequence ID" value="MCT4331626.1"/>
    <property type="molecule type" value="Genomic_DNA"/>
</dbReference>
<keyword evidence="4" id="KW-1185">Reference proteome</keyword>
<reference evidence="3 4" key="1">
    <citation type="submission" date="2022-04" db="EMBL/GenBank/DDBJ databases">
        <title>Paracoccus sp. YLB-12 draft genome sequence.</title>
        <authorList>
            <person name="Yu L."/>
        </authorList>
    </citation>
    <scope>NUCLEOTIDE SEQUENCE [LARGE SCALE GENOMIC DNA]</scope>
    <source>
        <strain evidence="3 4">YLB-12</strain>
    </source>
</reference>